<dbReference type="EMBL" id="ML119683">
    <property type="protein sequence ID" value="RPA80928.1"/>
    <property type="molecule type" value="Genomic_DNA"/>
</dbReference>
<gene>
    <name evidence="2" type="ORF">BJ508DRAFT_190618</name>
</gene>
<dbReference type="AlphaFoldDB" id="A0A3N4I8F6"/>
<accession>A0A3N4I8F6</accession>
<feature type="transmembrane region" description="Helical" evidence="1">
    <location>
        <begin position="47"/>
        <end position="64"/>
    </location>
</feature>
<organism evidence="2 3">
    <name type="scientific">Ascobolus immersus RN42</name>
    <dbReference type="NCBI Taxonomy" id="1160509"/>
    <lineage>
        <taxon>Eukaryota</taxon>
        <taxon>Fungi</taxon>
        <taxon>Dikarya</taxon>
        <taxon>Ascomycota</taxon>
        <taxon>Pezizomycotina</taxon>
        <taxon>Pezizomycetes</taxon>
        <taxon>Pezizales</taxon>
        <taxon>Ascobolaceae</taxon>
        <taxon>Ascobolus</taxon>
    </lineage>
</organism>
<keyword evidence="1" id="KW-0472">Membrane</keyword>
<feature type="non-terminal residue" evidence="2">
    <location>
        <position position="78"/>
    </location>
</feature>
<keyword evidence="1" id="KW-1133">Transmembrane helix</keyword>
<reference evidence="2 3" key="1">
    <citation type="journal article" date="2018" name="Nat. Ecol. Evol.">
        <title>Pezizomycetes genomes reveal the molecular basis of ectomycorrhizal truffle lifestyle.</title>
        <authorList>
            <person name="Murat C."/>
            <person name="Payen T."/>
            <person name="Noel B."/>
            <person name="Kuo A."/>
            <person name="Morin E."/>
            <person name="Chen J."/>
            <person name="Kohler A."/>
            <person name="Krizsan K."/>
            <person name="Balestrini R."/>
            <person name="Da Silva C."/>
            <person name="Montanini B."/>
            <person name="Hainaut M."/>
            <person name="Levati E."/>
            <person name="Barry K.W."/>
            <person name="Belfiori B."/>
            <person name="Cichocki N."/>
            <person name="Clum A."/>
            <person name="Dockter R.B."/>
            <person name="Fauchery L."/>
            <person name="Guy J."/>
            <person name="Iotti M."/>
            <person name="Le Tacon F."/>
            <person name="Lindquist E.A."/>
            <person name="Lipzen A."/>
            <person name="Malagnac F."/>
            <person name="Mello A."/>
            <person name="Molinier V."/>
            <person name="Miyauchi S."/>
            <person name="Poulain J."/>
            <person name="Riccioni C."/>
            <person name="Rubini A."/>
            <person name="Sitrit Y."/>
            <person name="Splivallo R."/>
            <person name="Traeger S."/>
            <person name="Wang M."/>
            <person name="Zifcakova L."/>
            <person name="Wipf D."/>
            <person name="Zambonelli A."/>
            <person name="Paolocci F."/>
            <person name="Nowrousian M."/>
            <person name="Ottonello S."/>
            <person name="Baldrian P."/>
            <person name="Spatafora J.W."/>
            <person name="Henrissat B."/>
            <person name="Nagy L.G."/>
            <person name="Aury J.M."/>
            <person name="Wincker P."/>
            <person name="Grigoriev I.V."/>
            <person name="Bonfante P."/>
            <person name="Martin F.M."/>
        </authorList>
    </citation>
    <scope>NUCLEOTIDE SEQUENCE [LARGE SCALE GENOMIC DNA]</scope>
    <source>
        <strain evidence="2 3">RN42</strain>
    </source>
</reference>
<dbReference type="STRING" id="1160509.A0A3N4I8F6"/>
<dbReference type="OrthoDB" id="9451547at2759"/>
<keyword evidence="3" id="KW-1185">Reference proteome</keyword>
<feature type="transmembrane region" description="Helical" evidence="1">
    <location>
        <begin position="7"/>
        <end position="27"/>
    </location>
</feature>
<name>A0A3N4I8F6_ASCIM</name>
<dbReference type="PANTHER" id="PTHR35043">
    <property type="entry name" value="TRANSCRIPTION FACTOR DOMAIN-CONTAINING PROTEIN"/>
    <property type="match status" value="1"/>
</dbReference>
<sequence length="78" mass="8904">PEPATRGTLGLLVSCSITLLLCIWSSIHPNVPGAKRRWYGRFIAKASWMMMALFAPEMVLFMAYKQYRKAKALTRELN</sequence>
<dbReference type="PANTHER" id="PTHR35043:SF7">
    <property type="entry name" value="TRANSCRIPTION FACTOR DOMAIN-CONTAINING PROTEIN"/>
    <property type="match status" value="1"/>
</dbReference>
<dbReference type="Proteomes" id="UP000275078">
    <property type="component" value="Unassembled WGS sequence"/>
</dbReference>
<feature type="non-terminal residue" evidence="2">
    <location>
        <position position="1"/>
    </location>
</feature>
<protein>
    <submittedName>
        <fullName evidence="2">Uncharacterized protein</fullName>
    </submittedName>
</protein>
<evidence type="ECO:0000256" key="1">
    <source>
        <dbReference type="SAM" id="Phobius"/>
    </source>
</evidence>
<evidence type="ECO:0000313" key="2">
    <source>
        <dbReference type="EMBL" id="RPA80928.1"/>
    </source>
</evidence>
<keyword evidence="1" id="KW-0812">Transmembrane</keyword>
<proteinExistence type="predicted"/>
<evidence type="ECO:0000313" key="3">
    <source>
        <dbReference type="Proteomes" id="UP000275078"/>
    </source>
</evidence>